<reference evidence="1 2" key="1">
    <citation type="submission" date="2016-01" db="EMBL/GenBank/DDBJ databases">
        <authorList>
            <person name="Oliw E.H."/>
        </authorList>
    </citation>
    <scope>NUCLEOTIDE SEQUENCE [LARGE SCALE GENOMIC DNA]</scope>
    <source>
        <strain evidence="1">LMG 22029</strain>
    </source>
</reference>
<dbReference type="RefSeq" id="WP_157766640.1">
    <property type="nucleotide sequence ID" value="NZ_FCOC02000009.1"/>
</dbReference>
<evidence type="ECO:0000313" key="2">
    <source>
        <dbReference type="Proteomes" id="UP000054893"/>
    </source>
</evidence>
<dbReference type="EMBL" id="FCOC02000009">
    <property type="protein sequence ID" value="SAL34450.1"/>
    <property type="molecule type" value="Genomic_DNA"/>
</dbReference>
<organism evidence="1 2">
    <name type="scientific">Caballeronia sordidicola</name>
    <name type="common">Burkholderia sordidicola</name>
    <dbReference type="NCBI Taxonomy" id="196367"/>
    <lineage>
        <taxon>Bacteria</taxon>
        <taxon>Pseudomonadati</taxon>
        <taxon>Pseudomonadota</taxon>
        <taxon>Betaproteobacteria</taxon>
        <taxon>Burkholderiales</taxon>
        <taxon>Burkholderiaceae</taxon>
        <taxon>Caballeronia</taxon>
    </lineage>
</organism>
<dbReference type="InterPro" id="IPR006311">
    <property type="entry name" value="TAT_signal"/>
</dbReference>
<dbReference type="AlphaFoldDB" id="A0A158GSN9"/>
<evidence type="ECO:0000313" key="1">
    <source>
        <dbReference type="EMBL" id="SAL34450.1"/>
    </source>
</evidence>
<name>A0A158GSN9_CABSO</name>
<protein>
    <recommendedName>
        <fullName evidence="3">Tat (Twin-arginine translocation) pathway signal sequence</fullName>
    </recommendedName>
</protein>
<accession>A0A158GSN9</accession>
<dbReference type="PROSITE" id="PS51318">
    <property type="entry name" value="TAT"/>
    <property type="match status" value="1"/>
</dbReference>
<dbReference type="InterPro" id="IPR019546">
    <property type="entry name" value="TAT_signal_bac_arc"/>
</dbReference>
<dbReference type="NCBIfam" id="TIGR01409">
    <property type="entry name" value="TAT_signal_seq"/>
    <property type="match status" value="1"/>
</dbReference>
<dbReference type="Proteomes" id="UP000054893">
    <property type="component" value="Unassembled WGS sequence"/>
</dbReference>
<proteinExistence type="predicted"/>
<sequence length="214" mass="22535">MPKAIPIAVVAAEGLQGSAAGLHTHTHLAVPPARVSRRHFLQGSVVLSGVLAAGTPIALLAPSRAWAVELTHIDQSQADAIMTLSRTLYPHKTLPDAVYALAVKDVDAKATDQKTMDVIKNGVAKLNDAAQGKWTGNGTLSDAQRTAIVEANQTDPFVLLVRAQCVTSLYNNDMSFAHFGYEGEAFSKGGYVGRGFNDLTWLPNPPAGASPPVA</sequence>
<evidence type="ECO:0008006" key="3">
    <source>
        <dbReference type="Google" id="ProtNLM"/>
    </source>
</evidence>
<dbReference type="OrthoDB" id="4929908at2"/>
<gene>
    <name evidence="1" type="ORF">AWB64_03348</name>
</gene>